<sequence length="233" mass="24307">MIALLVSTVASQLVPSTLSPTISAKCNTTLGYQGQILNSACFPNYNVTNPPTSTGDIISVYKSNIPSICSPNCVKAINYFHSAVMYACQGEQAFQNSNITLPDFAVINLISTAASCVQDSNSNYCVIDQLNMASSFGVDMSQSFAVGASVVQKAITTATLKQGLICSNCAKNQLAAISNLDGVVGPFYDAVVQLNNTFNSNCTASNLQKDAGSYGDKAVLSIGAVLLTLAIAV</sequence>
<proteinExistence type="predicted"/>
<accession>A0AAD5UJN1</accession>
<feature type="signal peptide" evidence="1">
    <location>
        <begin position="1"/>
        <end position="19"/>
    </location>
</feature>
<organism evidence="2 4">
    <name type="scientific">Boothiomyces macroporosus</name>
    <dbReference type="NCBI Taxonomy" id="261099"/>
    <lineage>
        <taxon>Eukaryota</taxon>
        <taxon>Fungi</taxon>
        <taxon>Fungi incertae sedis</taxon>
        <taxon>Chytridiomycota</taxon>
        <taxon>Chytridiomycota incertae sedis</taxon>
        <taxon>Chytridiomycetes</taxon>
        <taxon>Rhizophydiales</taxon>
        <taxon>Terramycetaceae</taxon>
        <taxon>Boothiomyces</taxon>
    </lineage>
</organism>
<protein>
    <submittedName>
        <fullName evidence="2">Uncharacterized protein</fullName>
    </submittedName>
</protein>
<name>A0AAD5UJN1_9FUNG</name>
<keyword evidence="1" id="KW-0732">Signal</keyword>
<evidence type="ECO:0000313" key="3">
    <source>
        <dbReference type="EMBL" id="KAJ3256633.1"/>
    </source>
</evidence>
<feature type="chain" id="PRO_5042441410" evidence="1">
    <location>
        <begin position="20"/>
        <end position="233"/>
    </location>
</feature>
<dbReference type="EMBL" id="JADGKB010000048">
    <property type="protein sequence ID" value="KAJ3256633.1"/>
    <property type="molecule type" value="Genomic_DNA"/>
</dbReference>
<dbReference type="Proteomes" id="UP001210925">
    <property type="component" value="Unassembled WGS sequence"/>
</dbReference>
<comment type="caution">
    <text evidence="2">The sequence shown here is derived from an EMBL/GenBank/DDBJ whole genome shotgun (WGS) entry which is preliminary data.</text>
</comment>
<gene>
    <name evidence="2" type="ORF">HK103_005247</name>
    <name evidence="3" type="ORF">HK103_005267</name>
</gene>
<dbReference type="EMBL" id="JADGKB010000048">
    <property type="protein sequence ID" value="KAJ3256613.1"/>
    <property type="molecule type" value="Genomic_DNA"/>
</dbReference>
<evidence type="ECO:0000313" key="4">
    <source>
        <dbReference type="Proteomes" id="UP001210925"/>
    </source>
</evidence>
<evidence type="ECO:0000313" key="2">
    <source>
        <dbReference type="EMBL" id="KAJ3256613.1"/>
    </source>
</evidence>
<evidence type="ECO:0000256" key="1">
    <source>
        <dbReference type="SAM" id="SignalP"/>
    </source>
</evidence>
<dbReference type="AlphaFoldDB" id="A0AAD5UJN1"/>
<keyword evidence="4" id="KW-1185">Reference proteome</keyword>
<reference evidence="2" key="1">
    <citation type="submission" date="2020-05" db="EMBL/GenBank/DDBJ databases">
        <title>Phylogenomic resolution of chytrid fungi.</title>
        <authorList>
            <person name="Stajich J.E."/>
            <person name="Amses K."/>
            <person name="Simmons R."/>
            <person name="Seto K."/>
            <person name="Myers J."/>
            <person name="Bonds A."/>
            <person name="Quandt C.A."/>
            <person name="Barry K."/>
            <person name="Liu P."/>
            <person name="Grigoriev I."/>
            <person name="Longcore J.E."/>
            <person name="James T.Y."/>
        </authorList>
    </citation>
    <scope>NUCLEOTIDE SEQUENCE</scope>
    <source>
        <strain evidence="2">PLAUS21</strain>
    </source>
</reference>